<feature type="transmembrane region" description="Helical" evidence="1">
    <location>
        <begin position="97"/>
        <end position="114"/>
    </location>
</feature>
<name>A0AAT9J7B6_9VIRU</name>
<keyword evidence="1" id="KW-0472">Membrane</keyword>
<sequence>MLPNRVNYIALVFASTIIMTLGNIDFSYAQTEFTTDSAQPCFMNYTAGVQMWENCGYDRDFIGATTAGFMYVTGGWFAVALVSVLILAVYVKYQNGLYAMIIGVFFFAFSTQIFPDEWVSFGFVIAAVIVGGYFYNAFVNRTRS</sequence>
<organism evidence="2">
    <name type="scientific">Nitrosopumilaceae spindle-shaped virus</name>
    <dbReference type="NCBI Taxonomy" id="3065433"/>
    <lineage>
        <taxon>Viruses</taxon>
    </lineage>
</organism>
<feature type="transmembrane region" description="Helical" evidence="1">
    <location>
        <begin position="120"/>
        <end position="139"/>
    </location>
</feature>
<evidence type="ECO:0000256" key="1">
    <source>
        <dbReference type="SAM" id="Phobius"/>
    </source>
</evidence>
<reference evidence="2" key="2">
    <citation type="submission" date="2024-03" db="EMBL/GenBank/DDBJ databases">
        <authorList>
            <person name="Ni Y."/>
            <person name="Xu T."/>
            <person name="Yan S."/>
            <person name="Chen L."/>
            <person name="Wang Y."/>
        </authorList>
    </citation>
    <scope>NUCLEOTIDE SEQUENCE</scope>
    <source>
        <strain evidence="2">NBD1</strain>
    </source>
</reference>
<accession>A0AAT9J7B6</accession>
<dbReference type="EMBL" id="BK067787">
    <property type="protein sequence ID" value="DBA51921.1"/>
    <property type="molecule type" value="Genomic_DNA"/>
</dbReference>
<reference evidence="2" key="1">
    <citation type="journal article" date="2024" name="Environ. Microbiol. Rep.">
        <title>Hiding in plain sight: The discovery of complete genomes of 11 hypothetical spindle-shaped viruses that putatively infect mesophilic ammonia-oxidizing archaea.</title>
        <authorList>
            <person name="Ni Y."/>
            <person name="Xu T."/>
            <person name="Yan S."/>
            <person name="Chen L."/>
            <person name="Wang Y."/>
        </authorList>
    </citation>
    <scope>NUCLEOTIDE SEQUENCE</scope>
    <source>
        <strain evidence="2">NBD1</strain>
    </source>
</reference>
<feature type="transmembrane region" description="Helical" evidence="1">
    <location>
        <begin position="69"/>
        <end position="90"/>
    </location>
</feature>
<protein>
    <submittedName>
        <fullName evidence="2">ORF5</fullName>
    </submittedName>
</protein>
<keyword evidence="1" id="KW-1133">Transmembrane helix</keyword>
<keyword evidence="1" id="KW-0812">Transmembrane</keyword>
<evidence type="ECO:0000313" key="2">
    <source>
        <dbReference type="EMBL" id="DBA51921.1"/>
    </source>
</evidence>
<proteinExistence type="predicted"/>